<name>A0A8K0RCK8_9PLEO</name>
<organism evidence="9 10">
    <name type="scientific">Paraphoma chrysanthemicola</name>
    <dbReference type="NCBI Taxonomy" id="798071"/>
    <lineage>
        <taxon>Eukaryota</taxon>
        <taxon>Fungi</taxon>
        <taxon>Dikarya</taxon>
        <taxon>Ascomycota</taxon>
        <taxon>Pezizomycotina</taxon>
        <taxon>Dothideomycetes</taxon>
        <taxon>Pleosporomycetidae</taxon>
        <taxon>Pleosporales</taxon>
        <taxon>Pleosporineae</taxon>
        <taxon>Phaeosphaeriaceae</taxon>
        <taxon>Paraphoma</taxon>
    </lineage>
</organism>
<keyword evidence="4 8" id="KW-0732">Signal</keyword>
<keyword evidence="10" id="KW-1185">Reference proteome</keyword>
<accession>A0A8K0RCK8</accession>
<keyword evidence="6" id="KW-0106">Calcium</keyword>
<keyword evidence="3" id="KW-0479">Metal-binding</keyword>
<reference evidence="9" key="1">
    <citation type="journal article" date="2021" name="Nat. Commun.">
        <title>Genetic determinants of endophytism in the Arabidopsis root mycobiome.</title>
        <authorList>
            <person name="Mesny F."/>
            <person name="Miyauchi S."/>
            <person name="Thiergart T."/>
            <person name="Pickel B."/>
            <person name="Atanasova L."/>
            <person name="Karlsson M."/>
            <person name="Huettel B."/>
            <person name="Barry K.W."/>
            <person name="Haridas S."/>
            <person name="Chen C."/>
            <person name="Bauer D."/>
            <person name="Andreopoulos W."/>
            <person name="Pangilinan J."/>
            <person name="LaButti K."/>
            <person name="Riley R."/>
            <person name="Lipzen A."/>
            <person name="Clum A."/>
            <person name="Drula E."/>
            <person name="Henrissat B."/>
            <person name="Kohler A."/>
            <person name="Grigoriev I.V."/>
            <person name="Martin F.M."/>
            <person name="Hacquard S."/>
        </authorList>
    </citation>
    <scope>NUCLEOTIDE SEQUENCE</scope>
    <source>
        <strain evidence="9">MPI-SDFR-AT-0120</strain>
    </source>
</reference>
<dbReference type="GO" id="GO:0046872">
    <property type="term" value="F:metal ion binding"/>
    <property type="evidence" value="ECO:0007669"/>
    <property type="project" value="UniProtKB-KW"/>
</dbReference>
<keyword evidence="7" id="KW-1015">Disulfide bond</keyword>
<dbReference type="Proteomes" id="UP000813461">
    <property type="component" value="Unassembled WGS sequence"/>
</dbReference>
<feature type="signal peptide" evidence="8">
    <location>
        <begin position="1"/>
        <end position="22"/>
    </location>
</feature>
<dbReference type="Gene3D" id="3.40.50.1820">
    <property type="entry name" value="alpha/beta hydrolase"/>
    <property type="match status" value="1"/>
</dbReference>
<dbReference type="GO" id="GO:0030600">
    <property type="term" value="F:feruloyl esterase activity"/>
    <property type="evidence" value="ECO:0007669"/>
    <property type="project" value="UniProtKB-ARBA"/>
</dbReference>
<sequence>MRAPGTALVSFLALLSFTSVIAAYSCDANTLPTLELFGASILSINAVQVSNSPLSNPPTSFCNVTITYTHPGQNDTINTGIWLPNEWNGRFQGVGGGGWVAGLIPQQVILAVAKGYAAVSTDGGHDATATTASWGLVSPGNINWYQLQDFSATALNDMTVLGKQVTEAYYGKSITKSYWNGCSQGGRQGLMMAQRYPDAYDGILAIAPAINWAEFIPTMFWPQRVMKEAGYFPSQCELNALIAANVAACDELDGLKDGVVGLFGQCAFDPKSVVGQPYSCSDGNGTITAQGAAIIQEIWSGAHFSDGKFQWYQITPQSPLNGVGNTTCSADGTCTGVPSIFPLDWHRVFLQQNASFDPYTYTDAEWDAAYRLSVNKFTSVIGTSDPDLTGFKQNNGKMITWHGTSDQLIPFNNTVEYYQRVLKLDPSAADYYRIFTAPGAWHCAGGLGPQPTDPLAQLVSWVEGGVAPATLKANRTVAGENWEQELCQWPLSSIYKGGDPKSASSFACE</sequence>
<feature type="chain" id="PRO_5035489072" description="Carboxylic ester hydrolase" evidence="8">
    <location>
        <begin position="23"/>
        <end position="509"/>
    </location>
</feature>
<gene>
    <name evidence="9" type="ORF">FB567DRAFT_438906</name>
</gene>
<evidence type="ECO:0000256" key="5">
    <source>
        <dbReference type="ARBA" id="ARBA00022801"/>
    </source>
</evidence>
<keyword evidence="2" id="KW-0719">Serine esterase</keyword>
<evidence type="ECO:0000256" key="7">
    <source>
        <dbReference type="ARBA" id="ARBA00023157"/>
    </source>
</evidence>
<dbReference type="SUPFAM" id="SSF53474">
    <property type="entry name" value="alpha/beta-Hydrolases"/>
    <property type="match status" value="1"/>
</dbReference>
<protein>
    <recommendedName>
        <fullName evidence="8">Carboxylic ester hydrolase</fullName>
        <ecNumber evidence="8">3.1.1.-</ecNumber>
    </recommendedName>
</protein>
<evidence type="ECO:0000256" key="8">
    <source>
        <dbReference type="RuleBase" id="RU361238"/>
    </source>
</evidence>
<evidence type="ECO:0000313" key="9">
    <source>
        <dbReference type="EMBL" id="KAH7089730.1"/>
    </source>
</evidence>
<dbReference type="AlphaFoldDB" id="A0A8K0RCK8"/>
<comment type="similarity">
    <text evidence="1 8">Belongs to the tannase family.</text>
</comment>
<keyword evidence="5 8" id="KW-0378">Hydrolase</keyword>
<dbReference type="PANTHER" id="PTHR33938">
    <property type="entry name" value="FERULOYL ESTERASE B-RELATED"/>
    <property type="match status" value="1"/>
</dbReference>
<comment type="caution">
    <text evidence="9">The sequence shown here is derived from an EMBL/GenBank/DDBJ whole genome shotgun (WGS) entry which is preliminary data.</text>
</comment>
<dbReference type="Pfam" id="PF07519">
    <property type="entry name" value="Tannase"/>
    <property type="match status" value="1"/>
</dbReference>
<dbReference type="EC" id="3.1.1.-" evidence="8"/>
<dbReference type="InterPro" id="IPR029058">
    <property type="entry name" value="AB_hydrolase_fold"/>
</dbReference>
<evidence type="ECO:0000256" key="3">
    <source>
        <dbReference type="ARBA" id="ARBA00022723"/>
    </source>
</evidence>
<dbReference type="PROSITE" id="PS51257">
    <property type="entry name" value="PROKAR_LIPOPROTEIN"/>
    <property type="match status" value="1"/>
</dbReference>
<evidence type="ECO:0000256" key="6">
    <source>
        <dbReference type="ARBA" id="ARBA00022837"/>
    </source>
</evidence>
<evidence type="ECO:0000256" key="1">
    <source>
        <dbReference type="ARBA" id="ARBA00006249"/>
    </source>
</evidence>
<dbReference type="OrthoDB" id="3039123at2759"/>
<dbReference type="EMBL" id="JAGMVJ010000006">
    <property type="protein sequence ID" value="KAH7089730.1"/>
    <property type="molecule type" value="Genomic_DNA"/>
</dbReference>
<dbReference type="InterPro" id="IPR011118">
    <property type="entry name" value="Tannase/feruloyl_esterase"/>
</dbReference>
<evidence type="ECO:0000256" key="2">
    <source>
        <dbReference type="ARBA" id="ARBA00022487"/>
    </source>
</evidence>
<evidence type="ECO:0000256" key="4">
    <source>
        <dbReference type="ARBA" id="ARBA00022729"/>
    </source>
</evidence>
<proteinExistence type="inferred from homology"/>
<dbReference type="PANTHER" id="PTHR33938:SF8">
    <property type="entry name" value="CARBOXYLIC ESTER HYDROLASE"/>
    <property type="match status" value="1"/>
</dbReference>
<evidence type="ECO:0000313" key="10">
    <source>
        <dbReference type="Proteomes" id="UP000813461"/>
    </source>
</evidence>